<dbReference type="InterPro" id="IPR050194">
    <property type="entry name" value="Glycosyltransferase_grp1"/>
</dbReference>
<evidence type="ECO:0000259" key="1">
    <source>
        <dbReference type="Pfam" id="PF00534"/>
    </source>
</evidence>
<feature type="domain" description="Glycosyl transferase family 1" evidence="1">
    <location>
        <begin position="215"/>
        <end position="365"/>
    </location>
</feature>
<accession>A0ABP7N3Z6</accession>
<reference evidence="4" key="1">
    <citation type="journal article" date="2019" name="Int. J. Syst. Evol. Microbiol.">
        <title>The Global Catalogue of Microorganisms (GCM) 10K type strain sequencing project: providing services to taxonomists for standard genome sequencing and annotation.</title>
        <authorList>
            <consortium name="The Broad Institute Genomics Platform"/>
            <consortium name="The Broad Institute Genome Sequencing Center for Infectious Disease"/>
            <person name="Wu L."/>
            <person name="Ma J."/>
        </authorList>
    </citation>
    <scope>NUCLEOTIDE SEQUENCE [LARGE SCALE GENOMIC DNA]</scope>
    <source>
        <strain evidence="4">JCM 17214</strain>
    </source>
</reference>
<feature type="domain" description="Glycosyltransferase subfamily 4-like N-terminal" evidence="2">
    <location>
        <begin position="34"/>
        <end position="203"/>
    </location>
</feature>
<dbReference type="InterPro" id="IPR023881">
    <property type="entry name" value="Thiol_BshA"/>
</dbReference>
<dbReference type="Gene3D" id="3.40.50.2000">
    <property type="entry name" value="Glycogen Phosphorylase B"/>
    <property type="match status" value="2"/>
</dbReference>
<protein>
    <submittedName>
        <fullName evidence="3">N-acetyl-alpha-D-glucosaminyl L-malate synthase BshA</fullName>
    </submittedName>
</protein>
<organism evidence="3 4">
    <name type="scientific">Hymenobacter algoricola</name>
    <dbReference type="NCBI Taxonomy" id="486267"/>
    <lineage>
        <taxon>Bacteria</taxon>
        <taxon>Pseudomonadati</taxon>
        <taxon>Bacteroidota</taxon>
        <taxon>Cytophagia</taxon>
        <taxon>Cytophagales</taxon>
        <taxon>Hymenobacteraceae</taxon>
        <taxon>Hymenobacter</taxon>
    </lineage>
</organism>
<dbReference type="NCBIfam" id="TIGR03999">
    <property type="entry name" value="thiol_BshA"/>
    <property type="match status" value="1"/>
</dbReference>
<proteinExistence type="predicted"/>
<dbReference type="InterPro" id="IPR001296">
    <property type="entry name" value="Glyco_trans_1"/>
</dbReference>
<dbReference type="Pfam" id="PF00534">
    <property type="entry name" value="Glycos_transf_1"/>
    <property type="match status" value="1"/>
</dbReference>
<dbReference type="PANTHER" id="PTHR45947:SF3">
    <property type="entry name" value="SULFOQUINOVOSYL TRANSFERASE SQD2"/>
    <property type="match status" value="1"/>
</dbReference>
<dbReference type="Proteomes" id="UP001499909">
    <property type="component" value="Unassembled WGS sequence"/>
</dbReference>
<evidence type="ECO:0000313" key="3">
    <source>
        <dbReference type="EMBL" id="GAA3936501.1"/>
    </source>
</evidence>
<sequence>MPAANFRFLSFLFSPVPPASPTAMNIGIVCYPTFGGSGVVATELGKALALKGHRVHFITYSQPVRLDFFNENLFYHEVYIPPYPLFQFPPYELALASKMVDITQNEKLDVLHVHYAIPHASAAYMAKQILRTKGITIPVITTLHGTDITLVGKDASYEPVVTFSINQSDGVTAVSADLRKETYEYFAIEKDIEVIPNFINLERFKKQDKGHFKAAIAPNGEKLLVHTSNFRSVKRVDDVVNIFAGVRKQIPAKLLLVGDGPDRPRIEKLCRDIGFCDDIRFLGKLEAVEEVLSIADLFLMPSEKESFGLAALEAMACEVPVISTNAGGIPELNLHGVTGMLSEIGDVADMVKNALYVLEDDNLPRFKAAARARAEEFEVDKIVPLYEACYQRAISAVLASV</sequence>
<evidence type="ECO:0000313" key="4">
    <source>
        <dbReference type="Proteomes" id="UP001499909"/>
    </source>
</evidence>
<dbReference type="InterPro" id="IPR028098">
    <property type="entry name" value="Glyco_trans_4-like_N"/>
</dbReference>
<dbReference type="PANTHER" id="PTHR45947">
    <property type="entry name" value="SULFOQUINOVOSYL TRANSFERASE SQD2"/>
    <property type="match status" value="1"/>
</dbReference>
<gene>
    <name evidence="3" type="primary">bshA</name>
    <name evidence="3" type="ORF">GCM10022406_20900</name>
</gene>
<keyword evidence="4" id="KW-1185">Reference proteome</keyword>
<dbReference type="EMBL" id="BAABDH010000038">
    <property type="protein sequence ID" value="GAA3936501.1"/>
    <property type="molecule type" value="Genomic_DNA"/>
</dbReference>
<name>A0ABP7N3Z6_9BACT</name>
<dbReference type="Pfam" id="PF13439">
    <property type="entry name" value="Glyco_transf_4"/>
    <property type="match status" value="1"/>
</dbReference>
<dbReference type="SUPFAM" id="SSF53756">
    <property type="entry name" value="UDP-Glycosyltransferase/glycogen phosphorylase"/>
    <property type="match status" value="1"/>
</dbReference>
<evidence type="ECO:0000259" key="2">
    <source>
        <dbReference type="Pfam" id="PF13439"/>
    </source>
</evidence>
<comment type="caution">
    <text evidence="3">The sequence shown here is derived from an EMBL/GenBank/DDBJ whole genome shotgun (WGS) entry which is preliminary data.</text>
</comment>